<dbReference type="GO" id="GO:0008270">
    <property type="term" value="F:zinc ion binding"/>
    <property type="evidence" value="ECO:0007669"/>
    <property type="project" value="UniProtKB-UniRule"/>
</dbReference>
<dbReference type="InParanoid" id="A0A6I8TR00"/>
<feature type="region of interest" description="Disordered" evidence="7">
    <location>
        <begin position="144"/>
        <end position="169"/>
    </location>
</feature>
<evidence type="ECO:0000256" key="6">
    <source>
        <dbReference type="ARBA" id="ARBA00023242"/>
    </source>
</evidence>
<dbReference type="SUPFAM" id="SSF57667">
    <property type="entry name" value="beta-beta-alpha zinc fingers"/>
    <property type="match status" value="5"/>
</dbReference>
<comment type="subcellular location">
    <subcellularLocation>
        <location evidence="1">Nucleus</location>
    </subcellularLocation>
</comment>
<dbReference type="PROSITE" id="PS51915">
    <property type="entry name" value="ZAD"/>
    <property type="match status" value="1"/>
</dbReference>
<dbReference type="GO" id="GO:0005634">
    <property type="term" value="C:nucleus"/>
    <property type="evidence" value="ECO:0007669"/>
    <property type="project" value="UniProtKB-SubCell"/>
</dbReference>
<reference evidence="8 9" key="1">
    <citation type="submission" date="2017-06" db="EMBL/GenBank/DDBJ databases">
        <title>Aedes aegypti genome working group (AGWG) sequencing and assembly.</title>
        <authorList>
            <consortium name="Aedes aegypti Genome Working Group (AGWG)"/>
            <person name="Matthews B.J."/>
        </authorList>
    </citation>
    <scope>NUCLEOTIDE SEQUENCE [LARGE SCALE GENOMIC DNA]</scope>
    <source>
        <strain evidence="8 9">LVP_AGWG</strain>
    </source>
</reference>
<proteinExistence type="predicted"/>
<feature type="compositionally biased region" description="Acidic residues" evidence="7">
    <location>
        <begin position="1320"/>
        <end position="1351"/>
    </location>
</feature>
<dbReference type="EnsemblMetazoa" id="AAEL018226-RB">
    <property type="protein sequence ID" value="AAEL018226-PB"/>
    <property type="gene ID" value="AAEL018226"/>
</dbReference>
<evidence type="ECO:0000313" key="9">
    <source>
        <dbReference type="Proteomes" id="UP000008820"/>
    </source>
</evidence>
<dbReference type="PANTHER" id="PTHR24376:SF216">
    <property type="entry name" value="ZINC FINGER PROTEIN 420-LIKE"/>
    <property type="match status" value="1"/>
</dbReference>
<dbReference type="Gene3D" id="3.40.1800.20">
    <property type="match status" value="1"/>
</dbReference>
<feature type="region of interest" description="Disordered" evidence="7">
    <location>
        <begin position="1395"/>
        <end position="1435"/>
    </location>
</feature>
<gene>
    <name evidence="8" type="primary">5575469</name>
</gene>
<name>A0A6I8TR00_AEDAE</name>
<feature type="region of interest" description="Disordered" evidence="7">
    <location>
        <begin position="727"/>
        <end position="762"/>
    </location>
</feature>
<feature type="compositionally biased region" description="Polar residues" evidence="7">
    <location>
        <begin position="1277"/>
        <end position="1296"/>
    </location>
</feature>
<evidence type="ECO:0000313" key="8">
    <source>
        <dbReference type="EnsemblMetazoa" id="AAEL018226-PB"/>
    </source>
</evidence>
<keyword evidence="6" id="KW-0539">Nucleus</keyword>
<feature type="region of interest" description="Disordered" evidence="7">
    <location>
        <begin position="1099"/>
        <end position="1118"/>
    </location>
</feature>
<dbReference type="OrthoDB" id="6077919at2759"/>
<evidence type="ECO:0000256" key="4">
    <source>
        <dbReference type="ARBA" id="ARBA00022771"/>
    </source>
</evidence>
<organism evidence="8 9">
    <name type="scientific">Aedes aegypti</name>
    <name type="common">Yellowfever mosquito</name>
    <name type="synonym">Culex aegypti</name>
    <dbReference type="NCBI Taxonomy" id="7159"/>
    <lineage>
        <taxon>Eukaryota</taxon>
        <taxon>Metazoa</taxon>
        <taxon>Ecdysozoa</taxon>
        <taxon>Arthropoda</taxon>
        <taxon>Hexapoda</taxon>
        <taxon>Insecta</taxon>
        <taxon>Pterygota</taxon>
        <taxon>Neoptera</taxon>
        <taxon>Endopterygota</taxon>
        <taxon>Diptera</taxon>
        <taxon>Nematocera</taxon>
        <taxon>Culicoidea</taxon>
        <taxon>Culicidae</taxon>
        <taxon>Culicinae</taxon>
        <taxon>Aedini</taxon>
        <taxon>Aedes</taxon>
        <taxon>Stegomyia</taxon>
    </lineage>
</organism>
<reference evidence="8" key="2">
    <citation type="submission" date="2020-05" db="UniProtKB">
        <authorList>
            <consortium name="EnsemblMetazoa"/>
        </authorList>
    </citation>
    <scope>IDENTIFICATION</scope>
    <source>
        <strain evidence="8">LVP_AGWG</strain>
    </source>
</reference>
<keyword evidence="3" id="KW-0677">Repeat</keyword>
<evidence type="ECO:0000256" key="2">
    <source>
        <dbReference type="ARBA" id="ARBA00022723"/>
    </source>
</evidence>
<dbReference type="PROSITE" id="PS50157">
    <property type="entry name" value="ZINC_FINGER_C2H2_2"/>
    <property type="match status" value="14"/>
</dbReference>
<feature type="region of interest" description="Disordered" evidence="7">
    <location>
        <begin position="1253"/>
        <end position="1355"/>
    </location>
</feature>
<dbReference type="Gene3D" id="3.30.160.60">
    <property type="entry name" value="Classic Zinc Finger"/>
    <property type="match status" value="7"/>
</dbReference>
<accession>A0A6I8TR00</accession>
<dbReference type="InterPro" id="IPR013087">
    <property type="entry name" value="Znf_C2H2_type"/>
</dbReference>
<dbReference type="Pfam" id="PF00096">
    <property type="entry name" value="zf-C2H2"/>
    <property type="match status" value="4"/>
</dbReference>
<keyword evidence="5" id="KW-0862">Zinc</keyword>
<evidence type="ECO:0000256" key="5">
    <source>
        <dbReference type="ARBA" id="ARBA00022833"/>
    </source>
</evidence>
<dbReference type="GO" id="GO:0000978">
    <property type="term" value="F:RNA polymerase II cis-regulatory region sequence-specific DNA binding"/>
    <property type="evidence" value="ECO:0007669"/>
    <property type="project" value="TreeGrafter"/>
</dbReference>
<dbReference type="SMART" id="SM00355">
    <property type="entry name" value="ZnF_C2H2"/>
    <property type="match status" value="21"/>
</dbReference>
<evidence type="ECO:0000256" key="1">
    <source>
        <dbReference type="ARBA" id="ARBA00004123"/>
    </source>
</evidence>
<feature type="compositionally biased region" description="Low complexity" evidence="7">
    <location>
        <begin position="1398"/>
        <end position="1427"/>
    </location>
</feature>
<dbReference type="InterPro" id="IPR036236">
    <property type="entry name" value="Znf_C2H2_sf"/>
</dbReference>
<evidence type="ECO:0000256" key="7">
    <source>
        <dbReference type="SAM" id="MobiDB-lite"/>
    </source>
</evidence>
<dbReference type="Pfam" id="PF07776">
    <property type="entry name" value="zf-AD"/>
    <property type="match status" value="1"/>
</dbReference>
<protein>
    <submittedName>
        <fullName evidence="8">Uncharacterized protein</fullName>
    </submittedName>
</protein>
<dbReference type="Pfam" id="PF13894">
    <property type="entry name" value="zf-C2H2_4"/>
    <property type="match status" value="1"/>
</dbReference>
<dbReference type="InterPro" id="IPR012934">
    <property type="entry name" value="Znf_AD"/>
</dbReference>
<dbReference type="PROSITE" id="PS00028">
    <property type="entry name" value="ZINC_FINGER_C2H2_1"/>
    <property type="match status" value="17"/>
</dbReference>
<evidence type="ECO:0000256" key="3">
    <source>
        <dbReference type="ARBA" id="ARBA00022737"/>
    </source>
</evidence>
<dbReference type="SUPFAM" id="SSF57716">
    <property type="entry name" value="Glucocorticoid receptor-like (DNA-binding domain)"/>
    <property type="match status" value="1"/>
</dbReference>
<keyword evidence="9" id="KW-1185">Reference proteome</keyword>
<dbReference type="GO" id="GO:0001228">
    <property type="term" value="F:DNA-binding transcription activator activity, RNA polymerase II-specific"/>
    <property type="evidence" value="ECO:0007669"/>
    <property type="project" value="TreeGrafter"/>
</dbReference>
<sequence>MTASRKNCCRLCLAPEEECVPIFTNFAADRQRLDQKIFSCVRIKVVQGDDLSSKVCHACISYLNSWQSFKNRCDAAEKRQKSWIEIDRVTCTSVIDRNAVIQHVKELCPGVTIESIPQKAQSCSTEAVNKLRPSDGAVQDHLRENGAQISSSSATRVVKEEPKELDDDNDERTVVMELDPSQFLIQSQNEEDYDDDYDEGDLSSGPPLLESLGMHHVNANTAVENHPSDNETGDDIDGDNMQHQMIAACSVCEMTFSNRANARRHERNIHGLKQNPVNPLSAQVPQGTLEYAESGVQHKSSDNTPIISTSTGIPSIDLKAKFRMKLKSQKETYDYRNPSKYRHLVTPNRLAFILRNLEFLEQAQDMKCKCCNKVYPSYKYFMGHMRKRYQHLPRNVCFKCLRQFGSKGQFIGHLKRKSCINLYAIVMADDSIRKAPAITSLVDGVPGSKEIIAYKSYGCKLCNKEFKPKINFRQHVFEVHPEVQNSKETTEPSCAFCQQIFEDAVLRRKHYNNLECIMFIVCCSCGERFEEHTTYVDHIYQHHLPSQHTGQDEYGYELFDQDGNSSSSHLRNPQNCPVCNKQYNNYYNVLRHMESKHPNQLPQIYQCSKCAEGFPRQSELRDHLQTAHGENITKQQKQQIPTTQFPCKDCEKTFTTLSEWLDHQSVNHARFNCLKCDFSSENREAFTVHCFMEHRNFNTSATKVQLYSCRQCTNTYSSIDSLQEHIESKHNSASNEQGKGNPCVNGNKPTLNAPENDKIGDKTSDSILNPVLKTINCGICGFVLTDFEALRQHMSKIHGMDKKFYYCNQCTAKFMNDKGLRVHLFRVHGVRDESIPTPVVSAGASLLKPIQQSTGHQLTLPLVTMSSDPDSSEPDSKGSLECTVCHIVYKNGEQLKIHMQTVHSTSEMVRTGEDTTPLDTSYIYSANQPYLWFQCRYCTESFNTSKRLTIHMNTHEEHDRSDHSCKDCGGIYSTKKSLWVHRYKKHPKISDASPCELCSRVFFDKTELFYHTSQVHSNTTSNGGSNGEQFHEMQCASDALFSMLDTSSSTSNDQARSSNRKPDDTVYQCDMCPKTFHILNALQVHRGWHFRSPDGRKVRDPNDIWQPDQLPPSKMKRMSHTNRASTTIMSIPVTSGSSTEKNLPTCPYCYSTFATGNNLKRHIVEVHKRNDSKNLAQDSPSITYEMVTPSFIEKFRECTACTLKFNTVPEWIDHKLSHARVQKPSQTFEWSCEICAKAFTRKERLLQHMISHLNEKEHESGTSTGISTEDSKHHVNGESNVASNLDKSQQQVTSSVEIKMEDDEVEDGDDDQHVVGAEILDNEDDDDDEDEDPNDSNDSNDEDESENDTEIDDTKQTKQYFCELCQVPFGSAELLRQHVSEHFLNGGLGGNIQLSLRTSTESTSSSSSSDSSSSSSKRQSSSDAVDSTEIKQEPT</sequence>
<keyword evidence="2" id="KW-0479">Metal-binding</keyword>
<feature type="compositionally biased region" description="Acidic residues" evidence="7">
    <location>
        <begin position="1300"/>
        <end position="1310"/>
    </location>
</feature>
<dbReference type="SMART" id="SM00868">
    <property type="entry name" value="zf-AD"/>
    <property type="match status" value="1"/>
</dbReference>
<dbReference type="Proteomes" id="UP000008820">
    <property type="component" value="Chromosome 1"/>
</dbReference>
<dbReference type="FunCoup" id="A0A6I8TR00">
    <property type="interactions" value="381"/>
</dbReference>
<keyword evidence="4" id="KW-0863">Zinc-finger</keyword>
<dbReference type="PANTHER" id="PTHR24376">
    <property type="entry name" value="ZINC FINGER PROTEIN"/>
    <property type="match status" value="1"/>
</dbReference>